<organism evidence="1 2">
    <name type="scientific">Thelephora ganbajun</name>
    <name type="common">Ganba fungus</name>
    <dbReference type="NCBI Taxonomy" id="370292"/>
    <lineage>
        <taxon>Eukaryota</taxon>
        <taxon>Fungi</taxon>
        <taxon>Dikarya</taxon>
        <taxon>Basidiomycota</taxon>
        <taxon>Agaricomycotina</taxon>
        <taxon>Agaricomycetes</taxon>
        <taxon>Thelephorales</taxon>
        <taxon>Thelephoraceae</taxon>
        <taxon>Thelephora</taxon>
    </lineage>
</organism>
<reference evidence="1" key="2">
    <citation type="journal article" date="2020" name="Nat. Commun.">
        <title>Large-scale genome sequencing of mycorrhizal fungi provides insights into the early evolution of symbiotic traits.</title>
        <authorList>
            <person name="Miyauchi S."/>
            <person name="Kiss E."/>
            <person name="Kuo A."/>
            <person name="Drula E."/>
            <person name="Kohler A."/>
            <person name="Sanchez-Garcia M."/>
            <person name="Morin E."/>
            <person name="Andreopoulos B."/>
            <person name="Barry K.W."/>
            <person name="Bonito G."/>
            <person name="Buee M."/>
            <person name="Carver A."/>
            <person name="Chen C."/>
            <person name="Cichocki N."/>
            <person name="Clum A."/>
            <person name="Culley D."/>
            <person name="Crous P.W."/>
            <person name="Fauchery L."/>
            <person name="Girlanda M."/>
            <person name="Hayes R.D."/>
            <person name="Keri Z."/>
            <person name="LaButti K."/>
            <person name="Lipzen A."/>
            <person name="Lombard V."/>
            <person name="Magnuson J."/>
            <person name="Maillard F."/>
            <person name="Murat C."/>
            <person name="Nolan M."/>
            <person name="Ohm R.A."/>
            <person name="Pangilinan J."/>
            <person name="Pereira M.F."/>
            <person name="Perotto S."/>
            <person name="Peter M."/>
            <person name="Pfister S."/>
            <person name="Riley R."/>
            <person name="Sitrit Y."/>
            <person name="Stielow J.B."/>
            <person name="Szollosi G."/>
            <person name="Zifcakova L."/>
            <person name="Stursova M."/>
            <person name="Spatafora J.W."/>
            <person name="Tedersoo L."/>
            <person name="Vaario L.M."/>
            <person name="Yamada A."/>
            <person name="Yan M."/>
            <person name="Wang P."/>
            <person name="Xu J."/>
            <person name="Bruns T."/>
            <person name="Baldrian P."/>
            <person name="Vilgalys R."/>
            <person name="Dunand C."/>
            <person name="Henrissat B."/>
            <person name="Grigoriev I.V."/>
            <person name="Hibbett D."/>
            <person name="Nagy L.G."/>
            <person name="Martin F.M."/>
        </authorList>
    </citation>
    <scope>NUCLEOTIDE SEQUENCE</scope>
    <source>
        <strain evidence="1">P2</strain>
    </source>
</reference>
<proteinExistence type="predicted"/>
<dbReference type="Proteomes" id="UP000886501">
    <property type="component" value="Unassembled WGS sequence"/>
</dbReference>
<dbReference type="EMBL" id="MU118040">
    <property type="protein sequence ID" value="KAF9647144.1"/>
    <property type="molecule type" value="Genomic_DNA"/>
</dbReference>
<reference evidence="1" key="1">
    <citation type="submission" date="2019-10" db="EMBL/GenBank/DDBJ databases">
        <authorList>
            <consortium name="DOE Joint Genome Institute"/>
            <person name="Kuo A."/>
            <person name="Miyauchi S."/>
            <person name="Kiss E."/>
            <person name="Drula E."/>
            <person name="Kohler A."/>
            <person name="Sanchez-Garcia M."/>
            <person name="Andreopoulos B."/>
            <person name="Barry K.W."/>
            <person name="Bonito G."/>
            <person name="Buee M."/>
            <person name="Carver A."/>
            <person name="Chen C."/>
            <person name="Cichocki N."/>
            <person name="Clum A."/>
            <person name="Culley D."/>
            <person name="Crous P.W."/>
            <person name="Fauchery L."/>
            <person name="Girlanda M."/>
            <person name="Hayes R."/>
            <person name="Keri Z."/>
            <person name="Labutti K."/>
            <person name="Lipzen A."/>
            <person name="Lombard V."/>
            <person name="Magnuson J."/>
            <person name="Maillard F."/>
            <person name="Morin E."/>
            <person name="Murat C."/>
            <person name="Nolan M."/>
            <person name="Ohm R."/>
            <person name="Pangilinan J."/>
            <person name="Pereira M."/>
            <person name="Perotto S."/>
            <person name="Peter M."/>
            <person name="Riley R."/>
            <person name="Sitrit Y."/>
            <person name="Stielow B."/>
            <person name="Szollosi G."/>
            <person name="Zifcakova L."/>
            <person name="Stursova M."/>
            <person name="Spatafora J.W."/>
            <person name="Tedersoo L."/>
            <person name="Vaario L.-M."/>
            <person name="Yamada A."/>
            <person name="Yan M."/>
            <person name="Wang P."/>
            <person name="Xu J."/>
            <person name="Bruns T."/>
            <person name="Baldrian P."/>
            <person name="Vilgalys R."/>
            <person name="Henrissat B."/>
            <person name="Grigoriev I.V."/>
            <person name="Hibbett D."/>
            <person name="Nagy L.G."/>
            <person name="Martin F.M."/>
        </authorList>
    </citation>
    <scope>NUCLEOTIDE SEQUENCE</scope>
    <source>
        <strain evidence="1">P2</strain>
    </source>
</reference>
<accession>A0ACB6ZC85</accession>
<keyword evidence="2" id="KW-1185">Reference proteome</keyword>
<comment type="caution">
    <text evidence="1">The sequence shown here is derived from an EMBL/GenBank/DDBJ whole genome shotgun (WGS) entry which is preliminary data.</text>
</comment>
<protein>
    <submittedName>
        <fullName evidence="1">Uncharacterized protein</fullName>
    </submittedName>
</protein>
<evidence type="ECO:0000313" key="2">
    <source>
        <dbReference type="Proteomes" id="UP000886501"/>
    </source>
</evidence>
<evidence type="ECO:0000313" key="1">
    <source>
        <dbReference type="EMBL" id="KAF9647144.1"/>
    </source>
</evidence>
<name>A0ACB6ZC85_THEGA</name>
<sequence length="288" mass="31544">MFSRSLLAHISLALALGMGVSAQVQMAQCLSGWEWNRNHLDQDPCTVGSILDAACRGRAEYNYQKLNKTEYYVPPSKNHTGDVTCDCNTMMYRWETWATACDTVYITQYPVDIPQGTAVPRWAFYNVTLLAGEKYDDNNAKNIGRDPEELPKQQNTATKSTGPTATGNVNKSSSKTAAIVGGVVGGVGSLIIIPIIVYLGIRCSRRNKNKNPQPQYQYQEGPDGYWKTPPNSATYNPSVLTGPSLASSAPQPYNPEDPSTYPPPMPVGQAAQPPITYVTPLSNYGNRR</sequence>
<gene>
    <name evidence="1" type="ORF">BDM02DRAFT_3129933</name>
</gene>